<dbReference type="InterPro" id="IPR003231">
    <property type="entry name" value="ACP"/>
</dbReference>
<dbReference type="Proteomes" id="UP000574369">
    <property type="component" value="Unassembled WGS sequence"/>
</dbReference>
<evidence type="ECO:0000256" key="1">
    <source>
        <dbReference type="ARBA" id="ARBA00022450"/>
    </source>
</evidence>
<feature type="domain" description="Carrier" evidence="4">
    <location>
        <begin position="4"/>
        <end position="79"/>
    </location>
</feature>
<evidence type="ECO:0000313" key="6">
    <source>
        <dbReference type="Proteomes" id="UP000574369"/>
    </source>
</evidence>
<evidence type="ECO:0000256" key="2">
    <source>
        <dbReference type="ARBA" id="ARBA00022553"/>
    </source>
</evidence>
<protein>
    <recommendedName>
        <fullName evidence="3">Acyl carrier protein</fullName>
        <shortName evidence="3">ACP</shortName>
    </recommendedName>
</protein>
<comment type="caution">
    <text evidence="5">The sequence shown here is derived from an EMBL/GenBank/DDBJ whole genome shotgun (WGS) entry which is preliminary data.</text>
</comment>
<dbReference type="Gene3D" id="1.10.1200.10">
    <property type="entry name" value="ACP-like"/>
    <property type="match status" value="1"/>
</dbReference>
<comment type="function">
    <text evidence="3">Carrier of the growing fatty acid chain in fatty acid biosynthesis.</text>
</comment>
<keyword evidence="2 3" id="KW-0597">Phosphoprotein</keyword>
<keyword evidence="3" id="KW-0443">Lipid metabolism</keyword>
<keyword evidence="3" id="KW-0444">Lipid biosynthesis</keyword>
<accession>A0ABR6GSM5</accession>
<gene>
    <name evidence="3" type="primary">acpP</name>
    <name evidence="5" type="ORF">FHS28_001619</name>
</gene>
<sequence>MTDQDIFERLRAILIETFDIDAERITPQARLYEDLDIDSIDAVDLIVRLKPLVGKRLQPEAFKAVRTLQDVINALQGLMQPEAGAAASDKLEGATAS</sequence>
<feature type="modified residue" description="O-(pantetheine 4'-phosphoryl)serine" evidence="3">
    <location>
        <position position="39"/>
    </location>
</feature>
<keyword evidence="6" id="KW-1185">Reference proteome</keyword>
<dbReference type="InterPro" id="IPR009081">
    <property type="entry name" value="PP-bd_ACP"/>
</dbReference>
<dbReference type="NCBIfam" id="NF003757">
    <property type="entry name" value="PRK05350.1"/>
    <property type="match status" value="1"/>
</dbReference>
<keyword evidence="3" id="KW-0963">Cytoplasm</keyword>
<dbReference type="HAMAP" id="MF_01217">
    <property type="entry name" value="Acyl_carrier"/>
    <property type="match status" value="1"/>
</dbReference>
<comment type="pathway">
    <text evidence="3">Lipid metabolism; fatty acid biosynthesis.</text>
</comment>
<reference evidence="5 6" key="1">
    <citation type="submission" date="2020-08" db="EMBL/GenBank/DDBJ databases">
        <title>Genomic Encyclopedia of Type Strains, Phase III (KMG-III): the genomes of soil and plant-associated and newly described type strains.</title>
        <authorList>
            <person name="Whitman W."/>
        </authorList>
    </citation>
    <scope>NUCLEOTIDE SEQUENCE [LARGE SCALE GENOMIC DNA]</scope>
    <source>
        <strain evidence="5 6">CECT 7247</strain>
    </source>
</reference>
<dbReference type="RefSeq" id="WP_088450174.1">
    <property type="nucleotide sequence ID" value="NZ_JACHXO010000002.1"/>
</dbReference>
<comment type="PTM">
    <text evidence="3">4'-phosphopantetheine is transferred from CoA to a specific serine of apo-ACP by AcpS. This modification is essential for activity because fatty acids are bound in thioester linkage to the sulfhydryl of the prosthetic group.</text>
</comment>
<organism evidence="5 6">
    <name type="scientific">Roseateles terrae</name>
    <dbReference type="NCBI Taxonomy" id="431060"/>
    <lineage>
        <taxon>Bacteria</taxon>
        <taxon>Pseudomonadati</taxon>
        <taxon>Pseudomonadota</taxon>
        <taxon>Betaproteobacteria</taxon>
        <taxon>Burkholderiales</taxon>
        <taxon>Sphaerotilaceae</taxon>
        <taxon>Roseateles</taxon>
    </lineage>
</organism>
<evidence type="ECO:0000259" key="4">
    <source>
        <dbReference type="PROSITE" id="PS50075"/>
    </source>
</evidence>
<evidence type="ECO:0000256" key="3">
    <source>
        <dbReference type="HAMAP-Rule" id="MF_01217"/>
    </source>
</evidence>
<name>A0ABR6GSM5_9BURK</name>
<dbReference type="PROSITE" id="PS50075">
    <property type="entry name" value="CARRIER"/>
    <property type="match status" value="1"/>
</dbReference>
<dbReference type="Pfam" id="PF00550">
    <property type="entry name" value="PP-binding"/>
    <property type="match status" value="1"/>
</dbReference>
<proteinExistence type="inferred from homology"/>
<dbReference type="InterPro" id="IPR036736">
    <property type="entry name" value="ACP-like_sf"/>
</dbReference>
<dbReference type="SUPFAM" id="SSF47336">
    <property type="entry name" value="ACP-like"/>
    <property type="match status" value="1"/>
</dbReference>
<comment type="similarity">
    <text evidence="3">Belongs to the acyl carrier protein (ACP) family.</text>
</comment>
<keyword evidence="3" id="KW-0275">Fatty acid biosynthesis</keyword>
<evidence type="ECO:0000313" key="5">
    <source>
        <dbReference type="EMBL" id="MBB3194234.1"/>
    </source>
</evidence>
<comment type="subcellular location">
    <subcellularLocation>
        <location evidence="3">Cytoplasm</location>
    </subcellularLocation>
</comment>
<dbReference type="EMBL" id="JACHXO010000002">
    <property type="protein sequence ID" value="MBB3194234.1"/>
    <property type="molecule type" value="Genomic_DNA"/>
</dbReference>
<keyword evidence="1 3" id="KW-0596">Phosphopantetheine</keyword>
<keyword evidence="3" id="KW-0276">Fatty acid metabolism</keyword>